<dbReference type="CDD" id="cd03809">
    <property type="entry name" value="GT4_MtfB-like"/>
    <property type="match status" value="1"/>
</dbReference>
<dbReference type="InterPro" id="IPR028098">
    <property type="entry name" value="Glyco_trans_4-like_N"/>
</dbReference>
<organism evidence="4 5">
    <name type="scientific">Candidatus Harrisonbacteria bacterium CG10_big_fil_rev_8_21_14_0_10_44_23</name>
    <dbReference type="NCBI Taxonomy" id="1974585"/>
    <lineage>
        <taxon>Bacteria</taxon>
        <taxon>Candidatus Harrisoniibacteriota</taxon>
    </lineage>
</organism>
<dbReference type="GO" id="GO:0009103">
    <property type="term" value="P:lipopolysaccharide biosynthetic process"/>
    <property type="evidence" value="ECO:0007669"/>
    <property type="project" value="TreeGrafter"/>
</dbReference>
<reference evidence="5" key="1">
    <citation type="submission" date="2017-09" db="EMBL/GenBank/DDBJ databases">
        <title>Depth-based differentiation of microbial function through sediment-hosted aquifers and enrichment of novel symbionts in the deep terrestrial subsurface.</title>
        <authorList>
            <person name="Probst A.J."/>
            <person name="Ladd B."/>
            <person name="Jarett J.K."/>
            <person name="Geller-Mcgrath D.E."/>
            <person name="Sieber C.M.K."/>
            <person name="Emerson J.B."/>
            <person name="Anantharaman K."/>
            <person name="Thomas B.C."/>
            <person name="Malmstrom R."/>
            <person name="Stieglmeier M."/>
            <person name="Klingl A."/>
            <person name="Woyke T."/>
            <person name="Ryan C.M."/>
            <person name="Banfield J.F."/>
        </authorList>
    </citation>
    <scope>NUCLEOTIDE SEQUENCE [LARGE SCALE GENOMIC DNA]</scope>
</reference>
<dbReference type="InterPro" id="IPR001296">
    <property type="entry name" value="Glyco_trans_1"/>
</dbReference>
<feature type="domain" description="Glycosyltransferase subfamily 4-like N-terminal" evidence="3">
    <location>
        <begin position="19"/>
        <end position="164"/>
    </location>
</feature>
<protein>
    <submittedName>
        <fullName evidence="4">Glycosyltransferase</fullName>
    </submittedName>
</protein>
<dbReference type="Proteomes" id="UP000229615">
    <property type="component" value="Unassembled WGS sequence"/>
</dbReference>
<evidence type="ECO:0000313" key="5">
    <source>
        <dbReference type="Proteomes" id="UP000229615"/>
    </source>
</evidence>
<dbReference type="PANTHER" id="PTHR46401">
    <property type="entry name" value="GLYCOSYLTRANSFERASE WBBK-RELATED"/>
    <property type="match status" value="1"/>
</dbReference>
<dbReference type="AlphaFoldDB" id="A0A2H0UPN1"/>
<keyword evidence="1 4" id="KW-0808">Transferase</keyword>
<dbReference type="Pfam" id="PF13439">
    <property type="entry name" value="Glyco_transf_4"/>
    <property type="match status" value="1"/>
</dbReference>
<feature type="domain" description="Glycosyl transferase family 1" evidence="2">
    <location>
        <begin position="179"/>
        <end position="323"/>
    </location>
</feature>
<dbReference type="Gene3D" id="3.40.50.2000">
    <property type="entry name" value="Glycogen Phosphorylase B"/>
    <property type="match status" value="2"/>
</dbReference>
<dbReference type="SUPFAM" id="SSF53756">
    <property type="entry name" value="UDP-Glycosyltransferase/glycogen phosphorylase"/>
    <property type="match status" value="1"/>
</dbReference>
<dbReference type="PANTHER" id="PTHR46401:SF2">
    <property type="entry name" value="GLYCOSYLTRANSFERASE WBBK-RELATED"/>
    <property type="match status" value="1"/>
</dbReference>
<proteinExistence type="predicted"/>
<accession>A0A2H0UPN1</accession>
<comment type="caution">
    <text evidence="4">The sequence shown here is derived from an EMBL/GenBank/DDBJ whole genome shotgun (WGS) entry which is preliminary data.</text>
</comment>
<evidence type="ECO:0000256" key="1">
    <source>
        <dbReference type="ARBA" id="ARBA00022679"/>
    </source>
</evidence>
<gene>
    <name evidence="4" type="ORF">COU09_02620</name>
</gene>
<dbReference type="GO" id="GO:0016757">
    <property type="term" value="F:glycosyltransferase activity"/>
    <property type="evidence" value="ECO:0007669"/>
    <property type="project" value="InterPro"/>
</dbReference>
<evidence type="ECO:0000259" key="3">
    <source>
        <dbReference type="Pfam" id="PF13439"/>
    </source>
</evidence>
<evidence type="ECO:0000313" key="4">
    <source>
        <dbReference type="EMBL" id="PIR88382.1"/>
    </source>
</evidence>
<sequence length="351" mass="39942">MRLVYDNIIFKLQENRPAGISAYWRQLIDRLAKSDVELRLFGEPTKNIFDAKEWSQEHESSINYKIRRYLPFLDRLPDGSIFHSSYYRVSLQKNIKNVVTVHDFTHEYYRSGMAKMVHHWQKGFAIKNADAIICISENTKKDLIKFFPKTDPNKLHVIYHGVSDSYFPAYQDAPDKFKDLGKYVLFVGGRGGYKNFDKVVSALSATSGYRLVIAGGGQLSDEEKNKLDLDLGDRYSIFPIVDEADLNFLYGGAFAFVYPSAYEGFGMPILEAMRAGCPVIASNNSSIPEVAGDAATLLEKPAPELINSALKKLENKNFRGDLIRRGLEQSQNFSWDKCFRQTNSLYMELSS</sequence>
<evidence type="ECO:0000259" key="2">
    <source>
        <dbReference type="Pfam" id="PF00534"/>
    </source>
</evidence>
<dbReference type="EMBL" id="PFBB01000028">
    <property type="protein sequence ID" value="PIR88382.1"/>
    <property type="molecule type" value="Genomic_DNA"/>
</dbReference>
<dbReference type="Pfam" id="PF00534">
    <property type="entry name" value="Glycos_transf_1"/>
    <property type="match status" value="1"/>
</dbReference>
<name>A0A2H0UPN1_9BACT</name>